<evidence type="ECO:0000313" key="1">
    <source>
        <dbReference type="EMBL" id="KAJ9098437.1"/>
    </source>
</evidence>
<comment type="caution">
    <text evidence="1">The sequence shown here is derived from an EMBL/GenBank/DDBJ whole genome shotgun (WGS) entry which is preliminary data.</text>
</comment>
<dbReference type="EMBL" id="JASBWS010000093">
    <property type="protein sequence ID" value="KAJ9098437.1"/>
    <property type="molecule type" value="Genomic_DNA"/>
</dbReference>
<name>A0ACC2VGM8_9TREE</name>
<gene>
    <name evidence="1" type="ORF">QFC20_005956</name>
</gene>
<organism evidence="1 2">
    <name type="scientific">Naganishia adeliensis</name>
    <dbReference type="NCBI Taxonomy" id="92952"/>
    <lineage>
        <taxon>Eukaryota</taxon>
        <taxon>Fungi</taxon>
        <taxon>Dikarya</taxon>
        <taxon>Basidiomycota</taxon>
        <taxon>Agaricomycotina</taxon>
        <taxon>Tremellomycetes</taxon>
        <taxon>Filobasidiales</taxon>
        <taxon>Filobasidiaceae</taxon>
        <taxon>Naganishia</taxon>
    </lineage>
</organism>
<accession>A0ACC2VGM8</accession>
<protein>
    <submittedName>
        <fullName evidence="1">Uncharacterized protein</fullName>
    </submittedName>
</protein>
<sequence>MSQAYFRGQSRRVKRAGIIASMPHSASTPRPIDLLVNQQQQSGPFNLPTHGISKRKPRNKNGKASKTGGKAELSLAALSIPSEQTPNRDIPLDVLGVISEFLAGDLAFGTLASLNVANHGIREETLPILYETVVFDDIKNLAYYGGGGKVSKPTRFKYTKYYLRTHQEGVVLFNLTSKRSTKYMGGVYNTSYNEFTVCLHKPVTTVTAFGKVFRTPMHHEPFPHIQHCRRSGLAAIGSLKMKLRQGHQTAPPRTGNSLEHTQTSIASKCQGATKYCQWHLGLNKSATAAGLLATKLIPAILVHADMPRPRLKIFICGILDKSVFEAVFDTFGSLYGIGDSPTRFLPGVCRFLLDVGPRHTCVAMATVYGNPDLFSRAKGSSELLFSKKILMDIEEPGQRLIDSHFGDLDDGHDNRM</sequence>
<dbReference type="Proteomes" id="UP001230649">
    <property type="component" value="Unassembled WGS sequence"/>
</dbReference>
<evidence type="ECO:0000313" key="2">
    <source>
        <dbReference type="Proteomes" id="UP001230649"/>
    </source>
</evidence>
<reference evidence="1" key="1">
    <citation type="submission" date="2023-04" db="EMBL/GenBank/DDBJ databases">
        <title>Draft Genome sequencing of Naganishia species isolated from polar environments using Oxford Nanopore Technology.</title>
        <authorList>
            <person name="Leo P."/>
            <person name="Venkateswaran K."/>
        </authorList>
    </citation>
    <scope>NUCLEOTIDE SEQUENCE</scope>
    <source>
        <strain evidence="1">MNA-CCFEE 5262</strain>
    </source>
</reference>
<keyword evidence="2" id="KW-1185">Reference proteome</keyword>
<proteinExistence type="predicted"/>